<keyword evidence="1" id="KW-1133">Transmembrane helix</keyword>
<reference evidence="2 3" key="1">
    <citation type="journal article" date="2020" name="J. Clin. Microbiol.">
        <title>Assessing the Genetic Diversity of Austrian Corynebacterium diphtheriae Clinical Isolates, 2011-2019.</title>
        <authorList>
            <person name="Schaeffer J."/>
            <person name="Huhulescu S."/>
            <person name="Stoeger A."/>
            <person name="Allerberger F."/>
            <person name="Ruppitsch W."/>
        </authorList>
    </citation>
    <scope>NUCLEOTIDE SEQUENCE [LARGE SCALE GENOMIC DNA]</scope>
    <source>
        <strain evidence="2 3">04-17</strain>
    </source>
</reference>
<feature type="transmembrane region" description="Helical" evidence="1">
    <location>
        <begin position="64"/>
        <end position="83"/>
    </location>
</feature>
<dbReference type="GeneID" id="97332608"/>
<feature type="transmembrane region" description="Helical" evidence="1">
    <location>
        <begin position="7"/>
        <end position="27"/>
    </location>
</feature>
<dbReference type="EMBL" id="JADQUG010000008">
    <property type="protein sequence ID" value="MBG9353672.1"/>
    <property type="molecule type" value="Genomic_DNA"/>
</dbReference>
<sequence>MPRPTPNTSALSVFGLGTFLLLMWRFIPLPWPVSLALLSAAAGSLAAGVGLVCQDSHHWRRHAALGVALAAAGFILFEVAPAVSRIPSNCIWSGHRIQLHAVLVPSLGDCPSDCLRSRV</sequence>
<protein>
    <submittedName>
        <fullName evidence="2">Uncharacterized protein</fullName>
    </submittedName>
</protein>
<proteinExistence type="predicted"/>
<keyword evidence="1" id="KW-0472">Membrane</keyword>
<name>A0ABS0LBR4_9CORY</name>
<dbReference type="Proteomes" id="UP000615580">
    <property type="component" value="Unassembled WGS sequence"/>
</dbReference>
<feature type="transmembrane region" description="Helical" evidence="1">
    <location>
        <begin position="33"/>
        <end position="52"/>
    </location>
</feature>
<dbReference type="RefSeq" id="WP_196977679.1">
    <property type="nucleotide sequence ID" value="NZ_CP157823.1"/>
</dbReference>
<keyword evidence="3" id="KW-1185">Reference proteome</keyword>
<evidence type="ECO:0000313" key="2">
    <source>
        <dbReference type="EMBL" id="MBG9353672.1"/>
    </source>
</evidence>
<comment type="caution">
    <text evidence="2">The sequence shown here is derived from an EMBL/GenBank/DDBJ whole genome shotgun (WGS) entry which is preliminary data.</text>
</comment>
<evidence type="ECO:0000313" key="3">
    <source>
        <dbReference type="Proteomes" id="UP000615580"/>
    </source>
</evidence>
<keyword evidence="1" id="KW-0812">Transmembrane</keyword>
<organism evidence="2 3">
    <name type="scientific">Corynebacterium belfantii</name>
    <dbReference type="NCBI Taxonomy" id="2014537"/>
    <lineage>
        <taxon>Bacteria</taxon>
        <taxon>Bacillati</taxon>
        <taxon>Actinomycetota</taxon>
        <taxon>Actinomycetes</taxon>
        <taxon>Mycobacteriales</taxon>
        <taxon>Corynebacteriaceae</taxon>
        <taxon>Corynebacterium</taxon>
    </lineage>
</organism>
<gene>
    <name evidence="2" type="ORF">I4J41_03375</name>
</gene>
<evidence type="ECO:0000256" key="1">
    <source>
        <dbReference type="SAM" id="Phobius"/>
    </source>
</evidence>
<accession>A0ABS0LBR4</accession>